<dbReference type="EMBL" id="BJML01000004">
    <property type="protein sequence ID" value="GEB45625.1"/>
    <property type="molecule type" value="Genomic_DNA"/>
</dbReference>
<feature type="domain" description="Pyridoxamine 5'-phosphate oxidase N-terminal" evidence="2">
    <location>
        <begin position="23"/>
        <end position="99"/>
    </location>
</feature>
<dbReference type="Gene3D" id="2.30.110.10">
    <property type="entry name" value="Electron Transport, Fmn-binding Protein, Chain A"/>
    <property type="match status" value="1"/>
</dbReference>
<dbReference type="Pfam" id="PF01243">
    <property type="entry name" value="PNPOx_N"/>
    <property type="match status" value="1"/>
</dbReference>
<reference evidence="3 4" key="1">
    <citation type="submission" date="2019-06" db="EMBL/GenBank/DDBJ databases">
        <title>Whole genome shotgun sequence of Microbacterium testaceum NBRC 12675.</title>
        <authorList>
            <person name="Hosoyama A."/>
            <person name="Uohara A."/>
            <person name="Ohji S."/>
            <person name="Ichikawa N."/>
        </authorList>
    </citation>
    <scope>NUCLEOTIDE SEQUENCE [LARGE SCALE GENOMIC DNA]</scope>
    <source>
        <strain evidence="3 4">NBRC 12675</strain>
    </source>
</reference>
<sequence>MDAGTSAVASRMSDWTTTKPYFETDAVAHLATLMRDGSPHSIPLWVGVDGERLMLFTEVDTLKDRNLQRDPRVAISVTATDNNYSMAFVRGVAVERIDGDAALPYVDRISRLYTGEDYGLRTGLAVWFIEPHKAWSRTYDD</sequence>
<evidence type="ECO:0000313" key="3">
    <source>
        <dbReference type="EMBL" id="GEB45625.1"/>
    </source>
</evidence>
<accession>A0A4Y3QKB5</accession>
<dbReference type="Proteomes" id="UP000319525">
    <property type="component" value="Unassembled WGS sequence"/>
</dbReference>
<gene>
    <name evidence="3" type="ORF">MTE01_15700</name>
</gene>
<dbReference type="InterPro" id="IPR012349">
    <property type="entry name" value="Split_barrel_FMN-bd"/>
</dbReference>
<evidence type="ECO:0000259" key="2">
    <source>
        <dbReference type="Pfam" id="PF01243"/>
    </source>
</evidence>
<evidence type="ECO:0000313" key="4">
    <source>
        <dbReference type="Proteomes" id="UP000319525"/>
    </source>
</evidence>
<dbReference type="PANTHER" id="PTHR35176">
    <property type="entry name" value="HEME OXYGENASE HI_0854-RELATED"/>
    <property type="match status" value="1"/>
</dbReference>
<dbReference type="InterPro" id="IPR019920">
    <property type="entry name" value="F420-binding_dom_put"/>
</dbReference>
<evidence type="ECO:0000256" key="1">
    <source>
        <dbReference type="ARBA" id="ARBA00023002"/>
    </source>
</evidence>
<dbReference type="GO" id="GO:0070967">
    <property type="term" value="F:coenzyme F420 binding"/>
    <property type="evidence" value="ECO:0007669"/>
    <property type="project" value="TreeGrafter"/>
</dbReference>
<organism evidence="3 4">
    <name type="scientific">Microbacterium testaceum</name>
    <name type="common">Aureobacterium testaceum</name>
    <name type="synonym">Brevibacterium testaceum</name>
    <dbReference type="NCBI Taxonomy" id="2033"/>
    <lineage>
        <taxon>Bacteria</taxon>
        <taxon>Bacillati</taxon>
        <taxon>Actinomycetota</taxon>
        <taxon>Actinomycetes</taxon>
        <taxon>Micrococcales</taxon>
        <taxon>Microbacteriaceae</taxon>
        <taxon>Microbacterium</taxon>
    </lineage>
</organism>
<dbReference type="PANTHER" id="PTHR35176:SF6">
    <property type="entry name" value="HEME OXYGENASE HI_0854-RELATED"/>
    <property type="match status" value="1"/>
</dbReference>
<dbReference type="AlphaFoldDB" id="A0A4Y3QKB5"/>
<dbReference type="GO" id="GO:0016627">
    <property type="term" value="F:oxidoreductase activity, acting on the CH-CH group of donors"/>
    <property type="evidence" value="ECO:0007669"/>
    <property type="project" value="TreeGrafter"/>
</dbReference>
<dbReference type="InterPro" id="IPR011576">
    <property type="entry name" value="Pyridox_Oxase_N"/>
</dbReference>
<proteinExistence type="predicted"/>
<comment type="caution">
    <text evidence="3">The sequence shown here is derived from an EMBL/GenBank/DDBJ whole genome shotgun (WGS) entry which is preliminary data.</text>
</comment>
<dbReference type="GO" id="GO:0005829">
    <property type="term" value="C:cytosol"/>
    <property type="evidence" value="ECO:0007669"/>
    <property type="project" value="TreeGrafter"/>
</dbReference>
<keyword evidence="1" id="KW-0560">Oxidoreductase</keyword>
<dbReference type="NCBIfam" id="TIGR03618">
    <property type="entry name" value="Rv1155_F420"/>
    <property type="match status" value="1"/>
</dbReference>
<name>A0A4Y3QKB5_MICTE</name>
<dbReference type="InterPro" id="IPR052019">
    <property type="entry name" value="F420H2_bilvrd_red/Heme_oxyg"/>
</dbReference>
<protein>
    <submittedName>
        <fullName evidence="3">PPOX class F420-dependent enzyme</fullName>
    </submittedName>
</protein>
<dbReference type="SUPFAM" id="SSF50475">
    <property type="entry name" value="FMN-binding split barrel"/>
    <property type="match status" value="1"/>
</dbReference>